<keyword evidence="11" id="KW-0720">Serine protease</keyword>
<evidence type="ECO:0000256" key="3">
    <source>
        <dbReference type="ARBA" id="ARBA00010541"/>
    </source>
</evidence>
<comment type="similarity">
    <text evidence="3">Belongs to the peptidase S1C family.</text>
</comment>
<dbReference type="NCBIfam" id="TIGR02037">
    <property type="entry name" value="degP_htrA_DO"/>
    <property type="match status" value="1"/>
</dbReference>
<keyword evidence="17" id="KW-1185">Reference proteome</keyword>
<dbReference type="Proteomes" id="UP001172645">
    <property type="component" value="Unassembled WGS sequence"/>
</dbReference>
<dbReference type="InterPro" id="IPR001940">
    <property type="entry name" value="Peptidase_S1C"/>
</dbReference>
<evidence type="ECO:0000259" key="15">
    <source>
        <dbReference type="PROSITE" id="PS50106"/>
    </source>
</evidence>
<feature type="compositionally biased region" description="Polar residues" evidence="14">
    <location>
        <begin position="57"/>
        <end position="67"/>
    </location>
</feature>
<dbReference type="EC" id="3.4.21.107" evidence="4"/>
<feature type="compositionally biased region" description="Low complexity" evidence="14">
    <location>
        <begin position="587"/>
        <end position="596"/>
    </location>
</feature>
<evidence type="ECO:0000256" key="8">
    <source>
        <dbReference type="ARBA" id="ARBA00022737"/>
    </source>
</evidence>
<dbReference type="Pfam" id="PF13180">
    <property type="entry name" value="PDZ_2"/>
    <property type="match status" value="1"/>
</dbReference>
<dbReference type="InterPro" id="IPR001478">
    <property type="entry name" value="PDZ"/>
</dbReference>
<name>A0ABT7JMM3_9HYPH</name>
<evidence type="ECO:0000256" key="13">
    <source>
        <dbReference type="ARBA" id="ARBA00032850"/>
    </source>
</evidence>
<evidence type="ECO:0000313" key="17">
    <source>
        <dbReference type="Proteomes" id="UP001172645"/>
    </source>
</evidence>
<feature type="compositionally biased region" description="Low complexity" evidence="14">
    <location>
        <begin position="68"/>
        <end position="121"/>
    </location>
</feature>
<feature type="region of interest" description="Disordered" evidence="14">
    <location>
        <begin position="515"/>
        <end position="596"/>
    </location>
</feature>
<keyword evidence="10 16" id="KW-0378">Hydrolase</keyword>
<evidence type="ECO:0000256" key="9">
    <source>
        <dbReference type="ARBA" id="ARBA00022764"/>
    </source>
</evidence>
<protein>
    <recommendedName>
        <fullName evidence="5">Probable periplasmic serine endoprotease DegP-like</fullName>
        <ecNumber evidence="4">3.4.21.107</ecNumber>
    </recommendedName>
    <alternativeName>
        <fullName evidence="13">Protease Do</fullName>
    </alternativeName>
</protein>
<dbReference type="PROSITE" id="PS50106">
    <property type="entry name" value="PDZ"/>
    <property type="match status" value="2"/>
</dbReference>
<gene>
    <name evidence="16" type="ORF">PY649_01755</name>
</gene>
<feature type="domain" description="PDZ" evidence="15">
    <location>
        <begin position="415"/>
        <end position="506"/>
    </location>
</feature>
<feature type="compositionally biased region" description="Acidic residues" evidence="14">
    <location>
        <begin position="567"/>
        <end position="586"/>
    </location>
</feature>
<dbReference type="InterPro" id="IPR009003">
    <property type="entry name" value="Peptidase_S1_PA"/>
</dbReference>
<dbReference type="SUPFAM" id="SSF50494">
    <property type="entry name" value="Trypsin-like serine proteases"/>
    <property type="match status" value="1"/>
</dbReference>
<keyword evidence="12" id="KW-0346">Stress response</keyword>
<dbReference type="Pfam" id="PF13365">
    <property type="entry name" value="Trypsin_2"/>
    <property type="match status" value="1"/>
</dbReference>
<dbReference type="Pfam" id="PF00595">
    <property type="entry name" value="PDZ"/>
    <property type="match status" value="1"/>
</dbReference>
<sequence length="694" mass="70426">MASTNRLPFRRSFALLASVALIAGPTLGGIDRVYAQTTQTPSADTPAPNGGATTGTQLPANSNSATDTPAVGSPATPAPAAGSTAAPSGEAAMGTQAPANSGTTAPATAGATGQAPAAGSTIAPNGNTASGTQAPAATNEQTPATATNPAQAPLGGSTATTQNPPVAPPTNPTPPTAGNPAMNAGPASVADLASGLLDAVVNISTSQKVKDEGDGPAAPKVPDNSPFQDFFNDFFKNRNNDNSNRKVSSLGSGFVIDPSGYIVTNNHVIEGADDIEAIFPNGTKLKARLIGTDTKTDLSVLKVEPKRPLIAVKFGDSSRMRIGDWVMAIGNPFGLGGSVTVGIVSARGRNINAGPYDNFIQTDAAINKGNSGGPLFNMKGEVIGINTAIISPSGGSIGIGFAVPSELAEGVVKQLMDFGETRRGWLGIRIQPVTDDVANSLGLDSAKGALVAGIIKGGPVDNGSIKAGDVILKFDGKDVEEMRDLPRVVAESPVGKEVDVVIMRDGKQQTVKVTLGRLEDSDQAAAASGDNNQGGKNGDNKDKPPQLAPNDHDNGNNGGSDGVINPDEGDGNDDGADGQQEPDDDQQQQAPQPQASQDVLGMKLAALNAENRKSFGIADSVDGVVITQVSPGSAAADKGLKPGEVVVEVAQEFVQTPTAAAQKVASLKREGRRNAQMMIASPNGDLRFIAVALE</sequence>
<feature type="compositionally biased region" description="Polar residues" evidence="14">
    <location>
        <begin position="122"/>
        <end position="131"/>
    </location>
</feature>
<keyword evidence="6" id="KW-0645">Protease</keyword>
<dbReference type="SMART" id="SM00228">
    <property type="entry name" value="PDZ"/>
    <property type="match status" value="2"/>
</dbReference>
<comment type="caution">
    <text evidence="16">The sequence shown here is derived from an EMBL/GenBank/DDBJ whole genome shotgun (WGS) entry which is preliminary data.</text>
</comment>
<evidence type="ECO:0000256" key="14">
    <source>
        <dbReference type="SAM" id="MobiDB-lite"/>
    </source>
</evidence>
<keyword evidence="7" id="KW-0732">Signal</keyword>
<dbReference type="EMBL" id="JARFYM010000001">
    <property type="protein sequence ID" value="MDL2397605.1"/>
    <property type="molecule type" value="Genomic_DNA"/>
</dbReference>
<dbReference type="PRINTS" id="PR00834">
    <property type="entry name" value="PROTEASES2C"/>
</dbReference>
<feature type="region of interest" description="Disordered" evidence="14">
    <location>
        <begin position="39"/>
        <end position="186"/>
    </location>
</feature>
<evidence type="ECO:0000256" key="1">
    <source>
        <dbReference type="ARBA" id="ARBA00001772"/>
    </source>
</evidence>
<dbReference type="PANTHER" id="PTHR22939:SF130">
    <property type="entry name" value="PERIPLASMIC SERINE ENDOPROTEASE DEGP-LIKE-RELATED"/>
    <property type="match status" value="1"/>
</dbReference>
<evidence type="ECO:0000256" key="5">
    <source>
        <dbReference type="ARBA" id="ARBA00013958"/>
    </source>
</evidence>
<keyword evidence="9" id="KW-0574">Periplasm</keyword>
<feature type="region of interest" description="Disordered" evidence="14">
    <location>
        <begin position="207"/>
        <end position="226"/>
    </location>
</feature>
<evidence type="ECO:0000256" key="12">
    <source>
        <dbReference type="ARBA" id="ARBA00023016"/>
    </source>
</evidence>
<evidence type="ECO:0000256" key="4">
    <source>
        <dbReference type="ARBA" id="ARBA00013035"/>
    </source>
</evidence>
<organism evidence="16 17">
    <name type="scientific">Rhizobium mayense</name>
    <dbReference type="NCBI Taxonomy" id="1312184"/>
    <lineage>
        <taxon>Bacteria</taxon>
        <taxon>Pseudomonadati</taxon>
        <taxon>Pseudomonadota</taxon>
        <taxon>Alphaproteobacteria</taxon>
        <taxon>Hyphomicrobiales</taxon>
        <taxon>Rhizobiaceae</taxon>
        <taxon>Rhizobium/Agrobacterium group</taxon>
        <taxon>Rhizobium</taxon>
    </lineage>
</organism>
<dbReference type="SUPFAM" id="SSF50156">
    <property type="entry name" value="PDZ domain-like"/>
    <property type="match status" value="2"/>
</dbReference>
<comment type="catalytic activity">
    <reaction evidence="1">
        <text>Acts on substrates that are at least partially unfolded. The cleavage site P1 residue is normally between a pair of hydrophobic residues, such as Val-|-Val.</text>
        <dbReference type="EC" id="3.4.21.107"/>
    </reaction>
</comment>
<dbReference type="Gene3D" id="2.40.10.120">
    <property type="match status" value="1"/>
</dbReference>
<feature type="compositionally biased region" description="Low complexity" evidence="14">
    <location>
        <begin position="45"/>
        <end position="56"/>
    </location>
</feature>
<keyword evidence="8" id="KW-0677">Repeat</keyword>
<dbReference type="Gene3D" id="2.30.42.10">
    <property type="match status" value="2"/>
</dbReference>
<dbReference type="PANTHER" id="PTHR22939">
    <property type="entry name" value="SERINE PROTEASE FAMILY S1C HTRA-RELATED"/>
    <property type="match status" value="1"/>
</dbReference>
<feature type="domain" description="PDZ" evidence="15">
    <location>
        <begin position="604"/>
        <end position="683"/>
    </location>
</feature>
<feature type="compositionally biased region" description="Low complexity" evidence="14">
    <location>
        <begin position="132"/>
        <end position="164"/>
    </location>
</feature>
<proteinExistence type="inferred from homology"/>
<feature type="compositionally biased region" description="Pro residues" evidence="14">
    <location>
        <begin position="165"/>
        <end position="177"/>
    </location>
</feature>
<accession>A0ABT7JMM3</accession>
<feature type="compositionally biased region" description="Basic and acidic residues" evidence="14">
    <location>
        <begin position="538"/>
        <end position="554"/>
    </location>
</feature>
<evidence type="ECO:0000256" key="7">
    <source>
        <dbReference type="ARBA" id="ARBA00022729"/>
    </source>
</evidence>
<dbReference type="CDD" id="cd10839">
    <property type="entry name" value="cpPDZ1_DegP-like"/>
    <property type="match status" value="1"/>
</dbReference>
<evidence type="ECO:0000256" key="6">
    <source>
        <dbReference type="ARBA" id="ARBA00022670"/>
    </source>
</evidence>
<dbReference type="InterPro" id="IPR036034">
    <property type="entry name" value="PDZ_sf"/>
</dbReference>
<dbReference type="GO" id="GO:0016787">
    <property type="term" value="F:hydrolase activity"/>
    <property type="evidence" value="ECO:0007669"/>
    <property type="project" value="UniProtKB-KW"/>
</dbReference>
<dbReference type="InterPro" id="IPR011782">
    <property type="entry name" value="Pept_S1C_Do"/>
</dbReference>
<evidence type="ECO:0000313" key="16">
    <source>
        <dbReference type="EMBL" id="MDL2397605.1"/>
    </source>
</evidence>
<evidence type="ECO:0000256" key="2">
    <source>
        <dbReference type="ARBA" id="ARBA00004418"/>
    </source>
</evidence>
<reference evidence="16" key="1">
    <citation type="submission" date="2023-06" db="EMBL/GenBank/DDBJ databases">
        <title>Phylogenetic Diversity of Rhizobium strains.</title>
        <authorList>
            <person name="Moura F.T."/>
            <person name="Helene L.C.F."/>
            <person name="Hungria M."/>
        </authorList>
    </citation>
    <scope>NUCLEOTIDE SEQUENCE</scope>
    <source>
        <strain evidence="16">CCGE526</strain>
    </source>
</reference>
<comment type="subcellular location">
    <subcellularLocation>
        <location evidence="2">Periplasm</location>
    </subcellularLocation>
</comment>
<evidence type="ECO:0000256" key="10">
    <source>
        <dbReference type="ARBA" id="ARBA00022801"/>
    </source>
</evidence>
<evidence type="ECO:0000256" key="11">
    <source>
        <dbReference type="ARBA" id="ARBA00022825"/>
    </source>
</evidence>